<name>A0A8S1JIL2_9CHLO</name>
<sequence>MVCWHRTACFIGGINKGCQNYWAYVQLPAVLSSGLAASLPEWVLVQGQFAAFRIGKVHKHSHVALIKGAVFDRSLIAAHELVANGFKNVRILRNGIAEYEESERLEGGPLCSGCCTIVSSEQFPHVSGEDTATIPAYFQADISFHHLTCPPLTNNSFVYMHCTCNHLPPRVSITSVFWRHTPHHRPFH</sequence>
<dbReference type="InterPro" id="IPR036873">
    <property type="entry name" value="Rhodanese-like_dom_sf"/>
</dbReference>
<keyword evidence="3" id="KW-1185">Reference proteome</keyword>
<evidence type="ECO:0000313" key="3">
    <source>
        <dbReference type="Proteomes" id="UP000708148"/>
    </source>
</evidence>
<protein>
    <recommendedName>
        <fullName evidence="1">Rhodanese domain-containing protein</fullName>
    </recommendedName>
</protein>
<organism evidence="2 3">
    <name type="scientific">Ostreobium quekettii</name>
    <dbReference type="NCBI Taxonomy" id="121088"/>
    <lineage>
        <taxon>Eukaryota</taxon>
        <taxon>Viridiplantae</taxon>
        <taxon>Chlorophyta</taxon>
        <taxon>core chlorophytes</taxon>
        <taxon>Ulvophyceae</taxon>
        <taxon>TCBD clade</taxon>
        <taxon>Bryopsidales</taxon>
        <taxon>Ostreobineae</taxon>
        <taxon>Ostreobiaceae</taxon>
        <taxon>Ostreobium</taxon>
    </lineage>
</organism>
<gene>
    <name evidence="2" type="ORF">OSTQU699_LOCUS10344</name>
</gene>
<dbReference type="InterPro" id="IPR001763">
    <property type="entry name" value="Rhodanese-like_dom"/>
</dbReference>
<evidence type="ECO:0000259" key="1">
    <source>
        <dbReference type="PROSITE" id="PS50206"/>
    </source>
</evidence>
<reference evidence="2" key="1">
    <citation type="submission" date="2020-12" db="EMBL/GenBank/DDBJ databases">
        <authorList>
            <person name="Iha C."/>
        </authorList>
    </citation>
    <scope>NUCLEOTIDE SEQUENCE</scope>
</reference>
<dbReference type="PROSITE" id="PS50206">
    <property type="entry name" value="RHODANESE_3"/>
    <property type="match status" value="1"/>
</dbReference>
<feature type="domain" description="Rhodanese" evidence="1">
    <location>
        <begin position="73"/>
        <end position="108"/>
    </location>
</feature>
<proteinExistence type="predicted"/>
<evidence type="ECO:0000313" key="2">
    <source>
        <dbReference type="EMBL" id="CAD7704989.1"/>
    </source>
</evidence>
<comment type="caution">
    <text evidence="2">The sequence shown here is derived from an EMBL/GenBank/DDBJ whole genome shotgun (WGS) entry which is preliminary data.</text>
</comment>
<dbReference type="Proteomes" id="UP000708148">
    <property type="component" value="Unassembled WGS sequence"/>
</dbReference>
<dbReference type="EMBL" id="CAJHUC010002996">
    <property type="protein sequence ID" value="CAD7704989.1"/>
    <property type="molecule type" value="Genomic_DNA"/>
</dbReference>
<dbReference type="SUPFAM" id="SSF52821">
    <property type="entry name" value="Rhodanese/Cell cycle control phosphatase"/>
    <property type="match status" value="1"/>
</dbReference>
<dbReference type="AlphaFoldDB" id="A0A8S1JIL2"/>
<accession>A0A8S1JIL2</accession>